<evidence type="ECO:0000313" key="1">
    <source>
        <dbReference type="EMBL" id="PTX52332.1"/>
    </source>
</evidence>
<reference evidence="1 2" key="1">
    <citation type="submission" date="2018-04" db="EMBL/GenBank/DDBJ databases">
        <title>Genomic Encyclopedia of Archaeal and Bacterial Type Strains, Phase II (KMG-II): from individual species to whole genera.</title>
        <authorList>
            <person name="Goeker M."/>
        </authorList>
    </citation>
    <scope>NUCLEOTIDE SEQUENCE [LARGE SCALE GENOMIC DNA]</scope>
    <source>
        <strain evidence="1 2">DSM 21823</strain>
    </source>
</reference>
<dbReference type="EMBL" id="QBKP01000002">
    <property type="protein sequence ID" value="PTX52332.1"/>
    <property type="molecule type" value="Genomic_DNA"/>
</dbReference>
<evidence type="ECO:0000313" key="2">
    <source>
        <dbReference type="Proteomes" id="UP000244224"/>
    </source>
</evidence>
<sequence length="234" mass="26619">MREKGMTMVSEAAFIEILRDMLDGDRARLTAQFEAGARLRERDGWAWDVFVQSYATNGGVRVWNGFLAEGGAALVRWDALLGEDPANVEAAAVRLEALSHRFLTPRWADRTRPALLTTFRRFHAVGGPDRMARTWNGYDQPDTLLRWLKTFPMIGDKYARNMCMDVSHPLILDHIALDHRIHALCDLVEGAPPRIPYRRREGWLRGVAGALGINGWYLDRLLFGRFEEIRAAIS</sequence>
<name>A0A2T6B8H7_9RHOB</name>
<proteinExistence type="predicted"/>
<protein>
    <recommendedName>
        <fullName evidence="3">3-methyladenine DNA glycosylase</fullName>
    </recommendedName>
</protein>
<gene>
    <name evidence="1" type="ORF">C8N34_102111</name>
</gene>
<dbReference type="Proteomes" id="UP000244224">
    <property type="component" value="Unassembled WGS sequence"/>
</dbReference>
<keyword evidence="2" id="KW-1185">Reference proteome</keyword>
<evidence type="ECO:0008006" key="3">
    <source>
        <dbReference type="Google" id="ProtNLM"/>
    </source>
</evidence>
<comment type="caution">
    <text evidence="1">The sequence shown here is derived from an EMBL/GenBank/DDBJ whole genome shotgun (WGS) entry which is preliminary data.</text>
</comment>
<dbReference type="AlphaFoldDB" id="A0A2T6B8H7"/>
<accession>A0A2T6B8H7</accession>
<organism evidence="1 2">
    <name type="scientific">Gemmobacter caeni</name>
    <dbReference type="NCBI Taxonomy" id="589035"/>
    <lineage>
        <taxon>Bacteria</taxon>
        <taxon>Pseudomonadati</taxon>
        <taxon>Pseudomonadota</taxon>
        <taxon>Alphaproteobacteria</taxon>
        <taxon>Rhodobacterales</taxon>
        <taxon>Paracoccaceae</taxon>
        <taxon>Gemmobacter</taxon>
    </lineage>
</organism>